<sequence>MATDKTMSSLPKPSAPIAIPTGRNRARTVDHLPRHHPPSHSSILPRSPGPQSHAYAVPPDPRKTTDPKDPLRYVDSLKLQVIRSKRGETLGLKVVDVNSENAGLVFDVESAEAMKELYSKASLTMASDRIMGILFAPPRPDAGGIARDADWSFLDDDVGRGDANDENEDRDRDQLGADFQIPLLLGGLNLDD</sequence>
<feature type="compositionally biased region" description="Basic and acidic residues" evidence="1">
    <location>
        <begin position="60"/>
        <end position="69"/>
    </location>
</feature>
<dbReference type="OrthoDB" id="5090846at2759"/>
<proteinExistence type="predicted"/>
<feature type="region of interest" description="Disordered" evidence="1">
    <location>
        <begin position="156"/>
        <end position="175"/>
    </location>
</feature>
<evidence type="ECO:0000256" key="1">
    <source>
        <dbReference type="SAM" id="MobiDB-lite"/>
    </source>
</evidence>
<dbReference type="VEuPathDB" id="FungiDB:FOMG_02151"/>
<dbReference type="Proteomes" id="UP000030703">
    <property type="component" value="Unassembled WGS sequence"/>
</dbReference>
<reference evidence="2" key="1">
    <citation type="submission" date="2012-04" db="EMBL/GenBank/DDBJ databases">
        <title>The Genome Sequence of Fusarium oxysporum melonis.</title>
        <authorList>
            <consortium name="The Broad Institute Genome Sequencing Platform"/>
            <person name="Ma L.-J."/>
            <person name="Gale L.R."/>
            <person name="Schwartz D.C."/>
            <person name="Zhou S."/>
            <person name="Corby-Kistler H."/>
            <person name="Young S.K."/>
            <person name="Zeng Q."/>
            <person name="Gargeya S."/>
            <person name="Fitzgerald M."/>
            <person name="Haas B."/>
            <person name="Abouelleil A."/>
            <person name="Alvarado L."/>
            <person name="Arachchi H.M."/>
            <person name="Berlin A."/>
            <person name="Brown A."/>
            <person name="Chapman S.B."/>
            <person name="Chen Z."/>
            <person name="Dunbar C."/>
            <person name="Freedman E."/>
            <person name="Gearin G."/>
            <person name="Goldberg J."/>
            <person name="Griggs A."/>
            <person name="Gujja S."/>
            <person name="Heiman D."/>
            <person name="Howarth C."/>
            <person name="Larson L."/>
            <person name="Lui A."/>
            <person name="MacDonald P.J.P."/>
            <person name="Montmayeur A."/>
            <person name="Murphy C."/>
            <person name="Neiman D."/>
            <person name="Pearson M."/>
            <person name="Priest M."/>
            <person name="Roberts A."/>
            <person name="Saif S."/>
            <person name="Shea T."/>
            <person name="Shenoy N."/>
            <person name="Sisk P."/>
            <person name="Stolte C."/>
            <person name="Sykes S."/>
            <person name="Wortman J."/>
            <person name="Nusbaum C."/>
            <person name="Birren B."/>
        </authorList>
    </citation>
    <scope>NUCLEOTIDE SEQUENCE</scope>
    <source>
        <strain evidence="2">26406</strain>
    </source>
</reference>
<organism evidence="2">
    <name type="scientific">Fusarium oxysporum f. sp. melonis 26406</name>
    <dbReference type="NCBI Taxonomy" id="1089452"/>
    <lineage>
        <taxon>Eukaryota</taxon>
        <taxon>Fungi</taxon>
        <taxon>Dikarya</taxon>
        <taxon>Ascomycota</taxon>
        <taxon>Pezizomycotina</taxon>
        <taxon>Sordariomycetes</taxon>
        <taxon>Hypocreomycetidae</taxon>
        <taxon>Hypocreales</taxon>
        <taxon>Nectriaceae</taxon>
        <taxon>Fusarium</taxon>
        <taxon>Fusarium oxysporum species complex</taxon>
    </lineage>
</organism>
<protein>
    <submittedName>
        <fullName evidence="2">Uncharacterized protein</fullName>
    </submittedName>
</protein>
<feature type="compositionally biased region" description="Basic and acidic residues" evidence="1">
    <location>
        <begin position="157"/>
        <end position="175"/>
    </location>
</feature>
<gene>
    <name evidence="2" type="ORF">FOMG_02151</name>
</gene>
<reference evidence="2" key="2">
    <citation type="submission" date="2012-05" db="EMBL/GenBank/DDBJ databases">
        <title>Annotation of the Genome Sequence of Fusarium oxysporum f. sp. melonis 26406.</title>
        <authorList>
            <consortium name="The Broad Institute Genomics Platform"/>
            <person name="Ma L.-J."/>
            <person name="Corby-Kistler H."/>
            <person name="Broz K."/>
            <person name="Gale L.R."/>
            <person name="Jonkers W."/>
            <person name="O'Donnell K."/>
            <person name="Ploetz R."/>
            <person name="Steinberg C."/>
            <person name="Schwartz D.C."/>
            <person name="VanEtten H."/>
            <person name="Zhou S."/>
            <person name="Young S.K."/>
            <person name="Zeng Q."/>
            <person name="Gargeya S."/>
            <person name="Fitzgerald M."/>
            <person name="Abouelleil A."/>
            <person name="Alvarado L."/>
            <person name="Chapman S.B."/>
            <person name="Gainer-Dewar J."/>
            <person name="Goldberg J."/>
            <person name="Griggs A."/>
            <person name="Gujja S."/>
            <person name="Hansen M."/>
            <person name="Howarth C."/>
            <person name="Imamovic A."/>
            <person name="Ireland A."/>
            <person name="Larimer J."/>
            <person name="McCowan C."/>
            <person name="Murphy C."/>
            <person name="Pearson M."/>
            <person name="Poon T.W."/>
            <person name="Priest M."/>
            <person name="Roberts A."/>
            <person name="Saif S."/>
            <person name="Shea T."/>
            <person name="Sykes S."/>
            <person name="Wortman J."/>
            <person name="Nusbaum C."/>
            <person name="Birren B."/>
        </authorList>
    </citation>
    <scope>NUCLEOTIDE SEQUENCE</scope>
    <source>
        <strain evidence="2">26406</strain>
    </source>
</reference>
<dbReference type="AlphaFoldDB" id="X0B933"/>
<accession>X0B933</accession>
<dbReference type="EMBL" id="JH659329">
    <property type="protein sequence ID" value="EXK49662.1"/>
    <property type="molecule type" value="Genomic_DNA"/>
</dbReference>
<name>X0B933_FUSOX</name>
<evidence type="ECO:0000313" key="2">
    <source>
        <dbReference type="EMBL" id="EXK49662.1"/>
    </source>
</evidence>
<feature type="region of interest" description="Disordered" evidence="1">
    <location>
        <begin position="1"/>
        <end position="69"/>
    </location>
</feature>
<dbReference type="HOGENOM" id="CLU_1320956_0_0_1"/>
<feature type="compositionally biased region" description="Polar residues" evidence="1">
    <location>
        <begin position="1"/>
        <end position="11"/>
    </location>
</feature>